<dbReference type="SUPFAM" id="SSF144232">
    <property type="entry name" value="HIT/MYND zinc finger-like"/>
    <property type="match status" value="1"/>
</dbReference>
<evidence type="ECO:0000256" key="15">
    <source>
        <dbReference type="ARBA" id="ARBA00039024"/>
    </source>
</evidence>
<dbReference type="EC" id="2.7.1.182" evidence="15"/>
<dbReference type="AlphaFoldDB" id="A0A835XKA8"/>
<dbReference type="OrthoDB" id="551166at2759"/>
<dbReference type="GO" id="GO:0009507">
    <property type="term" value="C:chloroplast"/>
    <property type="evidence" value="ECO:0007669"/>
    <property type="project" value="UniProtKB-SubCell"/>
</dbReference>
<evidence type="ECO:0000256" key="11">
    <source>
        <dbReference type="ARBA" id="ARBA00022946"/>
    </source>
</evidence>
<feature type="compositionally biased region" description="Gly residues" evidence="17">
    <location>
        <begin position="53"/>
        <end position="62"/>
    </location>
</feature>
<evidence type="ECO:0000256" key="8">
    <source>
        <dbReference type="ARBA" id="ARBA00022771"/>
    </source>
</evidence>
<evidence type="ECO:0000313" key="20">
    <source>
        <dbReference type="Proteomes" id="UP000612055"/>
    </source>
</evidence>
<dbReference type="Proteomes" id="UP000612055">
    <property type="component" value="Unassembled WGS sequence"/>
</dbReference>
<keyword evidence="12" id="KW-1133">Transmembrane helix</keyword>
<keyword evidence="9" id="KW-0418">Kinase</keyword>
<comment type="caution">
    <text evidence="19">The sequence shown here is derived from an EMBL/GenBank/DDBJ whole genome shotgun (WGS) entry which is preliminary data.</text>
</comment>
<evidence type="ECO:0000313" key="19">
    <source>
        <dbReference type="EMBL" id="KAG2481879.1"/>
    </source>
</evidence>
<dbReference type="GO" id="GO:0008270">
    <property type="term" value="F:zinc ion binding"/>
    <property type="evidence" value="ECO:0007669"/>
    <property type="project" value="UniProtKB-KW"/>
</dbReference>
<name>A0A835XKA8_9CHLO</name>
<evidence type="ECO:0000256" key="13">
    <source>
        <dbReference type="ARBA" id="ARBA00023136"/>
    </source>
</evidence>
<keyword evidence="8" id="KW-0863">Zinc-finger</keyword>
<keyword evidence="10" id="KW-0862">Zinc</keyword>
<evidence type="ECO:0000259" key="18">
    <source>
        <dbReference type="Pfam" id="PF01753"/>
    </source>
</evidence>
<evidence type="ECO:0000256" key="7">
    <source>
        <dbReference type="ARBA" id="ARBA00022723"/>
    </source>
</evidence>
<dbReference type="GO" id="GO:0016020">
    <property type="term" value="C:membrane"/>
    <property type="evidence" value="ECO:0007669"/>
    <property type="project" value="UniProtKB-SubCell"/>
</dbReference>
<proteinExistence type="inferred from homology"/>
<reference evidence="19" key="1">
    <citation type="journal article" date="2020" name="bioRxiv">
        <title>Comparative genomics of Chlamydomonas.</title>
        <authorList>
            <person name="Craig R.J."/>
            <person name="Hasan A.R."/>
            <person name="Ness R.W."/>
            <person name="Keightley P.D."/>
        </authorList>
    </citation>
    <scope>NUCLEOTIDE SEQUENCE</scope>
    <source>
        <strain evidence="19">CCAP 11/70</strain>
    </source>
</reference>
<evidence type="ECO:0000256" key="2">
    <source>
        <dbReference type="ARBA" id="ARBA00010794"/>
    </source>
</evidence>
<gene>
    <name evidence="19" type="ORF">HYH03_019164</name>
</gene>
<dbReference type="InterPro" id="IPR002893">
    <property type="entry name" value="Znf_MYND"/>
</dbReference>
<keyword evidence="4" id="KW-0934">Plastid</keyword>
<feature type="non-terminal residue" evidence="19">
    <location>
        <position position="147"/>
    </location>
</feature>
<dbReference type="Gene3D" id="6.10.140.2220">
    <property type="match status" value="1"/>
</dbReference>
<keyword evidence="3" id="KW-0150">Chloroplast</keyword>
<evidence type="ECO:0000256" key="14">
    <source>
        <dbReference type="ARBA" id="ARBA00024015"/>
    </source>
</evidence>
<evidence type="ECO:0000256" key="5">
    <source>
        <dbReference type="ARBA" id="ARBA00022679"/>
    </source>
</evidence>
<accession>A0A835XKA8</accession>
<dbReference type="EMBL" id="JAEHOE010000410">
    <property type="protein sequence ID" value="KAG2481879.1"/>
    <property type="molecule type" value="Genomic_DNA"/>
</dbReference>
<dbReference type="InterPro" id="IPR039606">
    <property type="entry name" value="Phytol/farnesol_kinase"/>
</dbReference>
<dbReference type="PANTHER" id="PTHR32523">
    <property type="entry name" value="PHYTOL KINASE 1, CHLOROPLASTIC"/>
    <property type="match status" value="1"/>
</dbReference>
<dbReference type="GO" id="GO:0010276">
    <property type="term" value="F:phytol kinase activity"/>
    <property type="evidence" value="ECO:0007669"/>
    <property type="project" value="UniProtKB-EC"/>
</dbReference>
<dbReference type="Pfam" id="PF01753">
    <property type="entry name" value="zf-MYND"/>
    <property type="match status" value="1"/>
</dbReference>
<comment type="pathway">
    <text evidence="14">Cofactor biosynthesis; tocopherol biosynthesis.</text>
</comment>
<evidence type="ECO:0000256" key="4">
    <source>
        <dbReference type="ARBA" id="ARBA00022640"/>
    </source>
</evidence>
<evidence type="ECO:0000256" key="10">
    <source>
        <dbReference type="ARBA" id="ARBA00022833"/>
    </source>
</evidence>
<dbReference type="PANTHER" id="PTHR32523:SF8">
    <property type="entry name" value="DOLICHOL KINASE"/>
    <property type="match status" value="1"/>
</dbReference>
<evidence type="ECO:0000256" key="12">
    <source>
        <dbReference type="ARBA" id="ARBA00022989"/>
    </source>
</evidence>
<comment type="subcellular location">
    <subcellularLocation>
        <location evidence="1">Plastid</location>
        <location evidence="1">Chloroplast membrane</location>
        <topology evidence="1">Multi-pass membrane protein</topology>
    </subcellularLocation>
</comment>
<evidence type="ECO:0000256" key="16">
    <source>
        <dbReference type="ARBA" id="ARBA00048889"/>
    </source>
</evidence>
<keyword evidence="11" id="KW-0809">Transit peptide</keyword>
<evidence type="ECO:0000256" key="3">
    <source>
        <dbReference type="ARBA" id="ARBA00022528"/>
    </source>
</evidence>
<evidence type="ECO:0000256" key="17">
    <source>
        <dbReference type="SAM" id="MobiDB-lite"/>
    </source>
</evidence>
<sequence>RRRRAAAGSVLQIEQLRALTSELKAGGQAEAADWRRRWRLSSCAGSEAEGRGAAAGEGGGRGGPPPRRPRWLLLLGGCSNPACANLEGDSDVALPLRACAGCGGAASYCSRECQTAHWRSGHRRRAAAALGAVGGRGAAERLGLGEA</sequence>
<protein>
    <recommendedName>
        <fullName evidence="15">phytol kinase</fullName>
        <ecNumber evidence="15">2.7.1.182</ecNumber>
    </recommendedName>
</protein>
<keyword evidence="20" id="KW-1185">Reference proteome</keyword>
<organism evidence="19 20">
    <name type="scientific">Edaphochlamys debaryana</name>
    <dbReference type="NCBI Taxonomy" id="47281"/>
    <lineage>
        <taxon>Eukaryota</taxon>
        <taxon>Viridiplantae</taxon>
        <taxon>Chlorophyta</taxon>
        <taxon>core chlorophytes</taxon>
        <taxon>Chlorophyceae</taxon>
        <taxon>CS clade</taxon>
        <taxon>Chlamydomonadales</taxon>
        <taxon>Chlamydomonadales incertae sedis</taxon>
        <taxon>Edaphochlamys</taxon>
    </lineage>
</organism>
<comment type="catalytic activity">
    <reaction evidence="16">
        <text>phytol + CTP = phytyl phosphate + CDP + H(+)</text>
        <dbReference type="Rhea" id="RHEA:38055"/>
        <dbReference type="ChEBI" id="CHEBI:15378"/>
        <dbReference type="ChEBI" id="CHEBI:17327"/>
        <dbReference type="ChEBI" id="CHEBI:37563"/>
        <dbReference type="ChEBI" id="CHEBI:58069"/>
        <dbReference type="ChEBI" id="CHEBI:75483"/>
        <dbReference type="EC" id="2.7.1.182"/>
    </reaction>
</comment>
<keyword evidence="13" id="KW-0472">Membrane</keyword>
<evidence type="ECO:0000256" key="6">
    <source>
        <dbReference type="ARBA" id="ARBA00022692"/>
    </source>
</evidence>
<feature type="domain" description="MYND-type" evidence="18">
    <location>
        <begin position="93"/>
        <end position="124"/>
    </location>
</feature>
<evidence type="ECO:0000256" key="9">
    <source>
        <dbReference type="ARBA" id="ARBA00022777"/>
    </source>
</evidence>
<comment type="similarity">
    <text evidence="2">Belongs to the polyprenol kinase family.</text>
</comment>
<evidence type="ECO:0000256" key="1">
    <source>
        <dbReference type="ARBA" id="ARBA00004508"/>
    </source>
</evidence>
<feature type="region of interest" description="Disordered" evidence="17">
    <location>
        <begin position="43"/>
        <end position="68"/>
    </location>
</feature>
<keyword evidence="5" id="KW-0808">Transferase</keyword>
<keyword evidence="6" id="KW-0812">Transmembrane</keyword>
<keyword evidence="7" id="KW-0479">Metal-binding</keyword>